<dbReference type="SUPFAM" id="SSF88946">
    <property type="entry name" value="Sigma2 domain of RNA polymerase sigma factors"/>
    <property type="match status" value="1"/>
</dbReference>
<dbReference type="Proteomes" id="UP000721236">
    <property type="component" value="Unassembled WGS sequence"/>
</dbReference>
<dbReference type="InterPro" id="IPR013324">
    <property type="entry name" value="RNA_pol_sigma_r3/r4-like"/>
</dbReference>
<dbReference type="RefSeq" id="WP_222209623.1">
    <property type="nucleotide sequence ID" value="NZ_CAJZAH010000008.1"/>
</dbReference>
<dbReference type="Gene3D" id="1.10.1740.10">
    <property type="match status" value="1"/>
</dbReference>
<dbReference type="Pfam" id="PF08281">
    <property type="entry name" value="Sigma70_r4_2"/>
    <property type="match status" value="1"/>
</dbReference>
<keyword evidence="3" id="KW-0731">Sigma factor</keyword>
<evidence type="ECO:0000256" key="3">
    <source>
        <dbReference type="ARBA" id="ARBA00023082"/>
    </source>
</evidence>
<keyword evidence="2" id="KW-0805">Transcription regulation</keyword>
<comment type="similarity">
    <text evidence="1">Belongs to the sigma-70 factor family. ECF subfamily.</text>
</comment>
<evidence type="ECO:0000256" key="4">
    <source>
        <dbReference type="ARBA" id="ARBA00023163"/>
    </source>
</evidence>
<dbReference type="InterPro" id="IPR014284">
    <property type="entry name" value="RNA_pol_sigma-70_dom"/>
</dbReference>
<dbReference type="PANTHER" id="PTHR43133">
    <property type="entry name" value="RNA POLYMERASE ECF-TYPE SIGMA FACTO"/>
    <property type="match status" value="1"/>
</dbReference>
<dbReference type="PANTHER" id="PTHR43133:SF25">
    <property type="entry name" value="RNA POLYMERASE SIGMA FACTOR RFAY-RELATED"/>
    <property type="match status" value="1"/>
</dbReference>
<dbReference type="Pfam" id="PF22029">
    <property type="entry name" value="PhyR_sigma2"/>
    <property type="match status" value="1"/>
</dbReference>
<dbReference type="InterPro" id="IPR053866">
    <property type="entry name" value="PhyR_sigma2"/>
</dbReference>
<dbReference type="NCBIfam" id="TIGR02937">
    <property type="entry name" value="sigma70-ECF"/>
    <property type="match status" value="1"/>
</dbReference>
<dbReference type="EMBL" id="CAJZAH010000008">
    <property type="protein sequence ID" value="CAG9182717.1"/>
    <property type="molecule type" value="Genomic_DNA"/>
</dbReference>
<dbReference type="InterPro" id="IPR013325">
    <property type="entry name" value="RNA_pol_sigma_r2"/>
</dbReference>
<dbReference type="InterPro" id="IPR013249">
    <property type="entry name" value="RNA_pol_sigma70_r4_t2"/>
</dbReference>
<evidence type="ECO:0000256" key="2">
    <source>
        <dbReference type="ARBA" id="ARBA00023015"/>
    </source>
</evidence>
<evidence type="ECO:0000259" key="7">
    <source>
        <dbReference type="Pfam" id="PF22029"/>
    </source>
</evidence>
<dbReference type="InterPro" id="IPR036388">
    <property type="entry name" value="WH-like_DNA-bd_sf"/>
</dbReference>
<accession>A0ABN7Z9V5</accession>
<comment type="caution">
    <text evidence="8">The sequence shown here is derived from an EMBL/GenBank/DDBJ whole genome shotgun (WGS) entry which is preliminary data.</text>
</comment>
<gene>
    <name evidence="8" type="primary">sigR</name>
    <name evidence="8" type="ORF">LMG21510_04651</name>
</gene>
<feature type="region of interest" description="Disordered" evidence="5">
    <location>
        <begin position="161"/>
        <end position="187"/>
    </location>
</feature>
<reference evidence="8 9" key="1">
    <citation type="submission" date="2021-08" db="EMBL/GenBank/DDBJ databases">
        <authorList>
            <person name="Peeters C."/>
        </authorList>
    </citation>
    <scope>NUCLEOTIDE SEQUENCE [LARGE SCALE GENOMIC DNA]</scope>
    <source>
        <strain evidence="8 9">LMG 21510</strain>
    </source>
</reference>
<keyword evidence="9" id="KW-1185">Reference proteome</keyword>
<name>A0ABN7Z9V5_9BURK</name>
<sequence length="187" mass="20713">MDGFDRQLIALAPRLRRHARGLTRDVAAADDLVQDTLERALRYRWRFRLRTGARWGDGGDGLLSWLLTLMHRLRLNGVRRADLVVAADVLPDVAAPGADPGLRRDLARALEALPEAQRAVLLLVSLEQFSYQEAARVLDVPVGTVMSRLARARERMRQLLDGETAPDAATTAGAPRPATRPGLQRIK</sequence>
<organism evidence="8 9">
    <name type="scientific">Cupriavidus respiraculi</name>
    <dbReference type="NCBI Taxonomy" id="195930"/>
    <lineage>
        <taxon>Bacteria</taxon>
        <taxon>Pseudomonadati</taxon>
        <taxon>Pseudomonadota</taxon>
        <taxon>Betaproteobacteria</taxon>
        <taxon>Burkholderiales</taxon>
        <taxon>Burkholderiaceae</taxon>
        <taxon>Cupriavidus</taxon>
    </lineage>
</organism>
<feature type="compositionally biased region" description="Low complexity" evidence="5">
    <location>
        <begin position="165"/>
        <end position="187"/>
    </location>
</feature>
<evidence type="ECO:0000313" key="9">
    <source>
        <dbReference type="Proteomes" id="UP000721236"/>
    </source>
</evidence>
<dbReference type="SUPFAM" id="SSF88659">
    <property type="entry name" value="Sigma3 and sigma4 domains of RNA polymerase sigma factors"/>
    <property type="match status" value="1"/>
</dbReference>
<dbReference type="Gene3D" id="1.10.10.10">
    <property type="entry name" value="Winged helix-like DNA-binding domain superfamily/Winged helix DNA-binding domain"/>
    <property type="match status" value="1"/>
</dbReference>
<dbReference type="InterPro" id="IPR039425">
    <property type="entry name" value="RNA_pol_sigma-70-like"/>
</dbReference>
<evidence type="ECO:0000259" key="6">
    <source>
        <dbReference type="Pfam" id="PF08281"/>
    </source>
</evidence>
<protein>
    <submittedName>
        <fullName evidence="8">ECF RNA polymerase sigma factor SigR</fullName>
    </submittedName>
</protein>
<keyword evidence="4" id="KW-0804">Transcription</keyword>
<evidence type="ECO:0000256" key="1">
    <source>
        <dbReference type="ARBA" id="ARBA00010641"/>
    </source>
</evidence>
<feature type="domain" description="PhyR sigma2" evidence="7">
    <location>
        <begin position="13"/>
        <end position="54"/>
    </location>
</feature>
<evidence type="ECO:0000313" key="8">
    <source>
        <dbReference type="EMBL" id="CAG9182717.1"/>
    </source>
</evidence>
<proteinExistence type="inferred from homology"/>
<feature type="domain" description="RNA polymerase sigma factor 70 region 4 type 2" evidence="6">
    <location>
        <begin position="104"/>
        <end position="156"/>
    </location>
</feature>
<dbReference type="CDD" id="cd06171">
    <property type="entry name" value="Sigma70_r4"/>
    <property type="match status" value="1"/>
</dbReference>
<evidence type="ECO:0000256" key="5">
    <source>
        <dbReference type="SAM" id="MobiDB-lite"/>
    </source>
</evidence>